<feature type="transmembrane region" description="Helical" evidence="5">
    <location>
        <begin position="320"/>
        <end position="342"/>
    </location>
</feature>
<keyword evidence="1 5" id="KW-0812">Transmembrane</keyword>
<feature type="region of interest" description="Disordered" evidence="4">
    <location>
        <begin position="550"/>
        <end position="570"/>
    </location>
</feature>
<dbReference type="EMBL" id="JAEAOA010000587">
    <property type="protein sequence ID" value="KAK3610579.1"/>
    <property type="molecule type" value="Genomic_DNA"/>
</dbReference>
<reference evidence="6" key="1">
    <citation type="journal article" date="2021" name="Genome Biol. Evol.">
        <title>A High-Quality Reference Genome for a Parasitic Bivalve with Doubly Uniparental Inheritance (Bivalvia: Unionida).</title>
        <authorList>
            <person name="Smith C.H."/>
        </authorList>
    </citation>
    <scope>NUCLEOTIDE SEQUENCE</scope>
    <source>
        <strain evidence="6">CHS0354</strain>
    </source>
</reference>
<feature type="transmembrane region" description="Helical" evidence="5">
    <location>
        <begin position="390"/>
        <end position="409"/>
    </location>
</feature>
<feature type="transmembrane region" description="Helical" evidence="5">
    <location>
        <begin position="415"/>
        <end position="434"/>
    </location>
</feature>
<dbReference type="InterPro" id="IPR036259">
    <property type="entry name" value="MFS_trans_sf"/>
</dbReference>
<proteinExistence type="predicted"/>
<dbReference type="PANTHER" id="PTHR23121:SF10">
    <property type="entry name" value="MAJOR FACILITATOR SUPERFAMILY DOMAIN-CONTAINING PROTEIN 4A"/>
    <property type="match status" value="1"/>
</dbReference>
<protein>
    <submittedName>
        <fullName evidence="6">Uncharacterized protein</fullName>
    </submittedName>
</protein>
<dbReference type="PANTHER" id="PTHR23121">
    <property type="entry name" value="SODIUM-DEPENDENT GLUCOSE TRANSPORTER 1"/>
    <property type="match status" value="1"/>
</dbReference>
<reference evidence="6" key="3">
    <citation type="submission" date="2023-05" db="EMBL/GenBank/DDBJ databases">
        <authorList>
            <person name="Smith C.H."/>
        </authorList>
    </citation>
    <scope>NUCLEOTIDE SEQUENCE</scope>
    <source>
        <strain evidence="6">CHS0354</strain>
        <tissue evidence="6">Mantle</tissue>
    </source>
</reference>
<dbReference type="SUPFAM" id="SSF103473">
    <property type="entry name" value="MFS general substrate transporter"/>
    <property type="match status" value="1"/>
</dbReference>
<feature type="transmembrane region" description="Helical" evidence="5">
    <location>
        <begin position="118"/>
        <end position="135"/>
    </location>
</feature>
<sequence length="570" mass="62864">MENEGSSLDGLPSSLGSQGVELNLTRQNGCVAAAEFTEEKVSFWKLLKENWVSVLIDCLVFAIFGMSVAFLGPTLFDLGCQTRADLREMNWVFFVQLLMTLVGSISSGCLADRYVPPYILLCIGMTGLPVCMFLVPTCITFAGLLINLLVMGWFMGCIDTIANLRMILRFGSNVTPFLQAMHFGYGLGAFLSPMIASPFLLNIDCSPFIDGYTVEPHVSGQRIINVSESVAPQLKKVMRAVHLSHSKEAFYILGCIQLVITLAVLTVVVLERKWGIVFGSTSPRHSLRDTNHQSPEATDFQEYRGSKTFARLCGCGRKEVVIITVLTSASLFIYDGLQSSYADYIYSYALKNINELERREGAILNSCFWGTFALGRLIAIVMATNFSAKFMLICNITGCCIAMLLTLIWQTSRVAIYIGTCIMGLFLSSLSPTVMSLSEQFIDLNAAMTSCLVVFAALGEMICPVIVGNLFVSVGPVSFLAFCFSIVLISFVLYWILYAVGKDTQKYRGGGHISFVWLQRSVPSLQSESSQINSGAVKYYSPTPDETHSMEMNGMTPISDSDMHPRDFER</sequence>
<feature type="transmembrane region" description="Helical" evidence="5">
    <location>
        <begin position="249"/>
        <end position="270"/>
    </location>
</feature>
<feature type="transmembrane region" description="Helical" evidence="5">
    <location>
        <begin position="183"/>
        <end position="201"/>
    </location>
</feature>
<dbReference type="Gene3D" id="1.20.1250.20">
    <property type="entry name" value="MFS general substrate transporter like domains"/>
    <property type="match status" value="2"/>
</dbReference>
<dbReference type="Proteomes" id="UP001195483">
    <property type="component" value="Unassembled WGS sequence"/>
</dbReference>
<keyword evidence="2 5" id="KW-1133">Transmembrane helix</keyword>
<evidence type="ECO:0000256" key="2">
    <source>
        <dbReference type="ARBA" id="ARBA00022989"/>
    </source>
</evidence>
<gene>
    <name evidence="6" type="ORF">CHS0354_009019</name>
</gene>
<feature type="transmembrane region" description="Helical" evidence="5">
    <location>
        <begin position="50"/>
        <end position="71"/>
    </location>
</feature>
<feature type="transmembrane region" description="Helical" evidence="5">
    <location>
        <begin position="362"/>
        <end position="383"/>
    </location>
</feature>
<feature type="transmembrane region" description="Helical" evidence="5">
    <location>
        <begin position="479"/>
        <end position="500"/>
    </location>
</feature>
<feature type="transmembrane region" description="Helical" evidence="5">
    <location>
        <begin position="446"/>
        <end position="467"/>
    </location>
</feature>
<feature type="transmembrane region" description="Helical" evidence="5">
    <location>
        <begin position="141"/>
        <end position="162"/>
    </location>
</feature>
<evidence type="ECO:0000313" key="7">
    <source>
        <dbReference type="Proteomes" id="UP001195483"/>
    </source>
</evidence>
<evidence type="ECO:0000256" key="4">
    <source>
        <dbReference type="SAM" id="MobiDB-lite"/>
    </source>
</evidence>
<dbReference type="AlphaFoldDB" id="A0AAE0TIH0"/>
<evidence type="ECO:0000256" key="5">
    <source>
        <dbReference type="SAM" id="Phobius"/>
    </source>
</evidence>
<keyword evidence="7" id="KW-1185">Reference proteome</keyword>
<evidence type="ECO:0000256" key="3">
    <source>
        <dbReference type="ARBA" id="ARBA00023136"/>
    </source>
</evidence>
<accession>A0AAE0TIH0</accession>
<reference evidence="6" key="2">
    <citation type="journal article" date="2021" name="Genome Biol. Evol.">
        <title>Developing a high-quality reference genome for a parasitic bivalve with doubly uniparental inheritance (Bivalvia: Unionida).</title>
        <authorList>
            <person name="Smith C.H."/>
        </authorList>
    </citation>
    <scope>NUCLEOTIDE SEQUENCE</scope>
    <source>
        <strain evidence="6">CHS0354</strain>
        <tissue evidence="6">Mantle</tissue>
    </source>
</reference>
<name>A0AAE0TIH0_9BIVA</name>
<evidence type="ECO:0000313" key="6">
    <source>
        <dbReference type="EMBL" id="KAK3610579.1"/>
    </source>
</evidence>
<feature type="compositionally biased region" description="Basic and acidic residues" evidence="4">
    <location>
        <begin position="561"/>
        <end position="570"/>
    </location>
</feature>
<keyword evidence="3 5" id="KW-0472">Membrane</keyword>
<comment type="caution">
    <text evidence="6">The sequence shown here is derived from an EMBL/GenBank/DDBJ whole genome shotgun (WGS) entry which is preliminary data.</text>
</comment>
<organism evidence="6 7">
    <name type="scientific">Potamilus streckersoni</name>
    <dbReference type="NCBI Taxonomy" id="2493646"/>
    <lineage>
        <taxon>Eukaryota</taxon>
        <taxon>Metazoa</taxon>
        <taxon>Spiralia</taxon>
        <taxon>Lophotrochozoa</taxon>
        <taxon>Mollusca</taxon>
        <taxon>Bivalvia</taxon>
        <taxon>Autobranchia</taxon>
        <taxon>Heteroconchia</taxon>
        <taxon>Palaeoheterodonta</taxon>
        <taxon>Unionida</taxon>
        <taxon>Unionoidea</taxon>
        <taxon>Unionidae</taxon>
        <taxon>Ambleminae</taxon>
        <taxon>Lampsilini</taxon>
        <taxon>Potamilus</taxon>
    </lineage>
</organism>
<evidence type="ECO:0000256" key="1">
    <source>
        <dbReference type="ARBA" id="ARBA00022692"/>
    </source>
</evidence>
<feature type="transmembrane region" description="Helical" evidence="5">
    <location>
        <begin position="91"/>
        <end position="111"/>
    </location>
</feature>